<dbReference type="NCBIfam" id="NF033542">
    <property type="entry name" value="transpos_IS110"/>
    <property type="match status" value="1"/>
</dbReference>
<organism evidence="4 5">
    <name type="scientific">Bizionia algoritergicola</name>
    <dbReference type="NCBI Taxonomy" id="291187"/>
    <lineage>
        <taxon>Bacteria</taxon>
        <taxon>Pseudomonadati</taxon>
        <taxon>Bacteroidota</taxon>
        <taxon>Flavobacteriia</taxon>
        <taxon>Flavobacteriales</taxon>
        <taxon>Flavobacteriaceae</taxon>
        <taxon>Bizionia</taxon>
    </lineage>
</organism>
<dbReference type="OrthoDB" id="964423at2"/>
<accession>A0A5D0QVT8</accession>
<reference evidence="4 5" key="1">
    <citation type="submission" date="2019-08" db="EMBL/GenBank/DDBJ databases">
        <title>Genomes of Antarctic Bizionia species.</title>
        <authorList>
            <person name="Bowman J.P."/>
        </authorList>
    </citation>
    <scope>NUCLEOTIDE SEQUENCE [LARGE SCALE GENOMIC DNA]</scope>
    <source>
        <strain evidence="4 5">APA-1</strain>
    </source>
</reference>
<dbReference type="InterPro" id="IPR002525">
    <property type="entry name" value="Transp_IS110-like_N"/>
</dbReference>
<dbReference type="GO" id="GO:0003677">
    <property type="term" value="F:DNA binding"/>
    <property type="evidence" value="ECO:0007669"/>
    <property type="project" value="InterPro"/>
</dbReference>
<dbReference type="Proteomes" id="UP000324358">
    <property type="component" value="Unassembled WGS sequence"/>
</dbReference>
<dbReference type="EMBL" id="VSKL01000002">
    <property type="protein sequence ID" value="TYB73323.1"/>
    <property type="molecule type" value="Genomic_DNA"/>
</dbReference>
<name>A0A5D0QVT8_9FLAO</name>
<evidence type="ECO:0000256" key="1">
    <source>
        <dbReference type="SAM" id="Coils"/>
    </source>
</evidence>
<dbReference type="PANTHER" id="PTHR33055">
    <property type="entry name" value="TRANSPOSASE FOR INSERTION SEQUENCE ELEMENT IS1111A"/>
    <property type="match status" value="1"/>
</dbReference>
<dbReference type="GO" id="GO:0004803">
    <property type="term" value="F:transposase activity"/>
    <property type="evidence" value="ECO:0007669"/>
    <property type="project" value="InterPro"/>
</dbReference>
<dbReference type="InterPro" id="IPR047650">
    <property type="entry name" value="Transpos_IS110"/>
</dbReference>
<dbReference type="InterPro" id="IPR003346">
    <property type="entry name" value="Transposase_20"/>
</dbReference>
<dbReference type="PANTHER" id="PTHR33055:SF3">
    <property type="entry name" value="PUTATIVE TRANSPOSASE FOR IS117-RELATED"/>
    <property type="match status" value="1"/>
</dbReference>
<sequence>MSENTNYFGIDISKDVFDVSGADGKHYQFKNDLSGFKKLLNLTNEFSHCVMESTGVYHLRLSYYLEEKGVAVSVENPLSIKRFIQMRLTKIKTDKKDSQMIYEYAVNSGVELRLWKGQSKTQIACSQIISLTNLYTKQTTALKNKLQTEEAMGSPCTLVIQSLKRSLKHLKKEIDKLEDTLLELVKLDNQDLLTRVESIPGIGRKSSMLLIVLTGGFERFNNASELCSFAGLTPMIRQSGSSIRSRSRISKMGNRRLRKTLFMCSLSAKKHNKACREIFDRIVAKGKSKKLALIAVCNKLLKQAFALAKSGLIYDENYKSVLMNLN</sequence>
<evidence type="ECO:0000259" key="2">
    <source>
        <dbReference type="Pfam" id="PF01548"/>
    </source>
</evidence>
<feature type="domain" description="Transposase IS110-like N-terminal" evidence="2">
    <location>
        <begin position="9"/>
        <end position="147"/>
    </location>
</feature>
<dbReference type="GO" id="GO:0006313">
    <property type="term" value="P:DNA transposition"/>
    <property type="evidence" value="ECO:0007669"/>
    <property type="project" value="InterPro"/>
</dbReference>
<evidence type="ECO:0000313" key="5">
    <source>
        <dbReference type="Proteomes" id="UP000324358"/>
    </source>
</evidence>
<dbReference type="RefSeq" id="WP_066249733.1">
    <property type="nucleotide sequence ID" value="NZ_VSKL01000002.1"/>
</dbReference>
<dbReference type="AlphaFoldDB" id="A0A5D0QVT8"/>
<evidence type="ECO:0000259" key="3">
    <source>
        <dbReference type="Pfam" id="PF02371"/>
    </source>
</evidence>
<dbReference type="Pfam" id="PF02371">
    <property type="entry name" value="Transposase_20"/>
    <property type="match status" value="1"/>
</dbReference>
<proteinExistence type="predicted"/>
<gene>
    <name evidence="4" type="ORF">ES675_06585</name>
</gene>
<feature type="domain" description="Transposase IS116/IS110/IS902 C-terminal" evidence="3">
    <location>
        <begin position="195"/>
        <end position="277"/>
    </location>
</feature>
<protein>
    <submittedName>
        <fullName evidence="4">IS110 family transposase</fullName>
    </submittedName>
</protein>
<evidence type="ECO:0000313" key="4">
    <source>
        <dbReference type="EMBL" id="TYB73323.1"/>
    </source>
</evidence>
<keyword evidence="5" id="KW-1185">Reference proteome</keyword>
<feature type="coiled-coil region" evidence="1">
    <location>
        <begin position="160"/>
        <end position="190"/>
    </location>
</feature>
<comment type="caution">
    <text evidence="4">The sequence shown here is derived from an EMBL/GenBank/DDBJ whole genome shotgun (WGS) entry which is preliminary data.</text>
</comment>
<dbReference type="Pfam" id="PF01548">
    <property type="entry name" value="DEDD_Tnp_IS110"/>
    <property type="match status" value="1"/>
</dbReference>
<keyword evidence="1" id="KW-0175">Coiled coil</keyword>